<protein>
    <submittedName>
        <fullName evidence="2">Saccharopine dehydrogenase NADP binding domain-containing protein</fullName>
    </submittedName>
</protein>
<dbReference type="PANTHER" id="PTHR43796:SF2">
    <property type="entry name" value="CARBOXYNORSPERMIDINE SYNTHASE"/>
    <property type="match status" value="1"/>
</dbReference>
<dbReference type="Gene3D" id="3.40.50.720">
    <property type="entry name" value="NAD(P)-binding Rossmann-like Domain"/>
    <property type="match status" value="1"/>
</dbReference>
<feature type="domain" description="Saccharopine dehydrogenase NADP binding" evidence="1">
    <location>
        <begin position="3"/>
        <end position="103"/>
    </location>
</feature>
<dbReference type="OrthoDB" id="528778at2"/>
<dbReference type="SUPFAM" id="SSF51735">
    <property type="entry name" value="NAD(P)-binding Rossmann-fold domains"/>
    <property type="match status" value="1"/>
</dbReference>
<proteinExistence type="predicted"/>
<evidence type="ECO:0000313" key="2">
    <source>
        <dbReference type="EMBL" id="SIO37258.1"/>
    </source>
</evidence>
<evidence type="ECO:0000259" key="1">
    <source>
        <dbReference type="Pfam" id="PF03435"/>
    </source>
</evidence>
<keyword evidence="3" id="KW-1185">Reference proteome</keyword>
<evidence type="ECO:0000313" key="3">
    <source>
        <dbReference type="Proteomes" id="UP000185151"/>
    </source>
</evidence>
<organism evidence="2 3">
    <name type="scientific">Paraburkholderia phenazinium</name>
    <dbReference type="NCBI Taxonomy" id="60549"/>
    <lineage>
        <taxon>Bacteria</taxon>
        <taxon>Pseudomonadati</taxon>
        <taxon>Pseudomonadota</taxon>
        <taxon>Betaproteobacteria</taxon>
        <taxon>Burkholderiales</taxon>
        <taxon>Burkholderiaceae</taxon>
        <taxon>Paraburkholderia</taxon>
    </lineage>
</organism>
<gene>
    <name evidence="2" type="ORF">SAMN05444165_2629</name>
</gene>
<name>A0A1N6IYS0_9BURK</name>
<dbReference type="InterPro" id="IPR005097">
    <property type="entry name" value="Sacchrp_dh_NADP-bd"/>
</dbReference>
<dbReference type="EMBL" id="FSRU01000001">
    <property type="protein sequence ID" value="SIO37258.1"/>
    <property type="molecule type" value="Genomic_DNA"/>
</dbReference>
<dbReference type="Pfam" id="PF03435">
    <property type="entry name" value="Sacchrp_dh_NADP"/>
    <property type="match status" value="1"/>
</dbReference>
<dbReference type="RefSeq" id="WP_074296050.1">
    <property type="nucleotide sequence ID" value="NZ_FSRU01000001.1"/>
</dbReference>
<sequence>MRVVVLGGYGNFGARICRGLAEDAAIELVVAGRDEAQAAAFARTLGRNVSAMSLDACALDFSKRLGVLKPDLVIHTAGPFQGQGYDAARAIAECGAHYIDLADGRRFVCDFSEALDASFKAAKRTAFSGVSTLPTLSAAVVDDLRHRFAELSSIEICIAPGQQAPRGKATLAAVLSYCGETVQVWQGGRWTSQTGWSNPIRISFAKLKSRLGALCDVPDLELFPQRYPGVTNVIFHAALEVELTQRVFALIAWARRRRLISRASLLAPVLYRTGTWLDRFGSGLGGMVIRLDGLSSQRQPLHLEWHLTVDNNHGPEIPCMAAILLARRLAHGDTFASGAQTSAGSLLLREFEPEFARWGIQTEVIERVG</sequence>
<dbReference type="PANTHER" id="PTHR43796">
    <property type="entry name" value="CARBOXYNORSPERMIDINE SYNTHASE"/>
    <property type="match status" value="1"/>
</dbReference>
<dbReference type="InterPro" id="IPR036291">
    <property type="entry name" value="NAD(P)-bd_dom_sf"/>
</dbReference>
<dbReference type="Proteomes" id="UP000185151">
    <property type="component" value="Unassembled WGS sequence"/>
</dbReference>
<accession>A0A1N6IYS0</accession>
<reference evidence="2 3" key="1">
    <citation type="submission" date="2016-11" db="EMBL/GenBank/DDBJ databases">
        <authorList>
            <person name="Jaros S."/>
            <person name="Januszkiewicz K."/>
            <person name="Wedrychowicz H."/>
        </authorList>
    </citation>
    <scope>NUCLEOTIDE SEQUENCE [LARGE SCALE GENOMIC DNA]</scope>
    <source>
        <strain evidence="2 3">GAS95</strain>
    </source>
</reference>
<dbReference type="AlphaFoldDB" id="A0A1N6IYS0"/>